<evidence type="ECO:0000256" key="4">
    <source>
        <dbReference type="ARBA" id="ARBA00023136"/>
    </source>
</evidence>
<keyword evidence="3" id="KW-0732">Signal</keyword>
<name>A0ABM8UJ72_9BACT</name>
<dbReference type="RefSeq" id="WP_215231722.1">
    <property type="nucleotide sequence ID" value="NZ_CAJRAU010000001.1"/>
</dbReference>
<dbReference type="Pfam" id="PF14322">
    <property type="entry name" value="SusD-like_3"/>
    <property type="match status" value="1"/>
</dbReference>
<dbReference type="InterPro" id="IPR033985">
    <property type="entry name" value="SusD-like_N"/>
</dbReference>
<evidence type="ECO:0000256" key="1">
    <source>
        <dbReference type="ARBA" id="ARBA00004442"/>
    </source>
</evidence>
<dbReference type="Pfam" id="PF07980">
    <property type="entry name" value="SusD_RagB"/>
    <property type="match status" value="1"/>
</dbReference>
<keyword evidence="9" id="KW-1185">Reference proteome</keyword>
<proteinExistence type="inferred from homology"/>
<evidence type="ECO:0000256" key="3">
    <source>
        <dbReference type="ARBA" id="ARBA00022729"/>
    </source>
</evidence>
<gene>
    <name evidence="8" type="ORF">DYBT9623_00277</name>
</gene>
<comment type="caution">
    <text evidence="8">The sequence shown here is derived from an EMBL/GenBank/DDBJ whole genome shotgun (WGS) entry which is preliminary data.</text>
</comment>
<dbReference type="CDD" id="cd08977">
    <property type="entry name" value="SusD"/>
    <property type="match status" value="1"/>
</dbReference>
<keyword evidence="4" id="KW-0472">Membrane</keyword>
<evidence type="ECO:0000313" key="8">
    <source>
        <dbReference type="EMBL" id="CAG5067556.1"/>
    </source>
</evidence>
<dbReference type="InterPro" id="IPR012944">
    <property type="entry name" value="SusD_RagB_dom"/>
</dbReference>
<dbReference type="PROSITE" id="PS51257">
    <property type="entry name" value="PROKAR_LIPOPROTEIN"/>
    <property type="match status" value="1"/>
</dbReference>
<accession>A0ABM8UJ72</accession>
<dbReference type="Proteomes" id="UP000679725">
    <property type="component" value="Unassembled WGS sequence"/>
</dbReference>
<sequence length="477" mass="53280">MKKIILAGLVLSLYSCSGDFLNIYPETSLNEGNFYSSDEEIITLVNGCYTSLRDIEKRTHWVISELKSDVLDQQTSSVAGDFTTDRMDAVIAGSDNLALDDFWNFSYKGIYNCNKAISVLEGGSHVWSNPALKSRSSGEVYFLRALYYFNLVRQFGDVPVVTEPVTGLEAVNIKRSPVADIYALITEDLTKAQTHLEAATTVEENGRVNYGASLGLLGKVYLTTKNYPAAEVMLKKVIDLGKFSLLPDYKNVFDPANKDYKETLFSVQYSEAAAALSNQFIFFNAPYTSKGEVTNRPNIALSLAGNMRPSQDLIKSFEVGDKRKSVSIAYWRGPDWNGIVADLPYCAKYKAPQTAALNWAGDNFPVLRYSDILLMYAEVLNNLNRTAEAIPFVNQVRERAGLKPAAGLAKTQLDMLIEKERMLEFCFENQRWYDLVRRGRALEVMRAHGKQAPDAQVLAAIPSEQILINKLNQNTGY</sequence>
<protein>
    <submittedName>
        <fullName evidence="8">SusD-like protein P25</fullName>
    </submittedName>
</protein>
<feature type="domain" description="SusD-like N-terminal" evidence="7">
    <location>
        <begin position="20"/>
        <end position="222"/>
    </location>
</feature>
<reference evidence="8 9" key="1">
    <citation type="submission" date="2021-04" db="EMBL/GenBank/DDBJ databases">
        <authorList>
            <person name="Rodrigo-Torres L."/>
            <person name="Arahal R. D."/>
            <person name="Lucena T."/>
        </authorList>
    </citation>
    <scope>NUCLEOTIDE SEQUENCE [LARGE SCALE GENOMIC DNA]</scope>
    <source>
        <strain evidence="8 9">CECT 9623</strain>
    </source>
</reference>
<comment type="similarity">
    <text evidence="2">Belongs to the SusD family.</text>
</comment>
<evidence type="ECO:0000256" key="2">
    <source>
        <dbReference type="ARBA" id="ARBA00006275"/>
    </source>
</evidence>
<evidence type="ECO:0000259" key="7">
    <source>
        <dbReference type="Pfam" id="PF14322"/>
    </source>
</evidence>
<evidence type="ECO:0000256" key="5">
    <source>
        <dbReference type="ARBA" id="ARBA00023237"/>
    </source>
</evidence>
<comment type="subcellular location">
    <subcellularLocation>
        <location evidence="1">Cell outer membrane</location>
    </subcellularLocation>
</comment>
<dbReference type="SUPFAM" id="SSF48452">
    <property type="entry name" value="TPR-like"/>
    <property type="match status" value="1"/>
</dbReference>
<evidence type="ECO:0000313" key="9">
    <source>
        <dbReference type="Proteomes" id="UP000679725"/>
    </source>
</evidence>
<feature type="domain" description="RagB/SusD" evidence="6">
    <location>
        <begin position="350"/>
        <end position="446"/>
    </location>
</feature>
<organism evidence="8 9">
    <name type="scientific">Dyadobacter linearis</name>
    <dbReference type="NCBI Taxonomy" id="2823330"/>
    <lineage>
        <taxon>Bacteria</taxon>
        <taxon>Pseudomonadati</taxon>
        <taxon>Bacteroidota</taxon>
        <taxon>Cytophagia</taxon>
        <taxon>Cytophagales</taxon>
        <taxon>Spirosomataceae</taxon>
        <taxon>Dyadobacter</taxon>
    </lineage>
</organism>
<evidence type="ECO:0000259" key="6">
    <source>
        <dbReference type="Pfam" id="PF07980"/>
    </source>
</evidence>
<dbReference type="Gene3D" id="1.25.40.390">
    <property type="match status" value="1"/>
</dbReference>
<keyword evidence="5" id="KW-0998">Cell outer membrane</keyword>
<dbReference type="InterPro" id="IPR011990">
    <property type="entry name" value="TPR-like_helical_dom_sf"/>
</dbReference>
<dbReference type="EMBL" id="CAJRAU010000001">
    <property type="protein sequence ID" value="CAG5067556.1"/>
    <property type="molecule type" value="Genomic_DNA"/>
</dbReference>